<dbReference type="InterPro" id="IPR039365">
    <property type="entry name" value="IS701-like"/>
</dbReference>
<evidence type="ECO:0000313" key="2">
    <source>
        <dbReference type="EMBL" id="MCZ0963411.1"/>
    </source>
</evidence>
<dbReference type="PANTHER" id="PTHR33627:SF1">
    <property type="entry name" value="TRANSPOSASE"/>
    <property type="match status" value="1"/>
</dbReference>
<dbReference type="Proteomes" id="UP001149822">
    <property type="component" value="Unassembled WGS sequence"/>
</dbReference>
<gene>
    <name evidence="2" type="ORF">OU682_17540</name>
</gene>
<evidence type="ECO:0000259" key="1">
    <source>
        <dbReference type="Pfam" id="PF13546"/>
    </source>
</evidence>
<dbReference type="InterPro" id="IPR038721">
    <property type="entry name" value="IS701-like_DDE_dom"/>
</dbReference>
<evidence type="ECO:0000313" key="3">
    <source>
        <dbReference type="Proteomes" id="UP001149822"/>
    </source>
</evidence>
<feature type="domain" description="Transposase IS701-like DDE" evidence="1">
    <location>
        <begin position="26"/>
        <end position="240"/>
    </location>
</feature>
<dbReference type="RefSeq" id="WP_268943489.1">
    <property type="nucleotide sequence ID" value="NZ_JAPTYD010000037.1"/>
</dbReference>
<comment type="caution">
    <text evidence="2">The sequence shown here is derived from an EMBL/GenBank/DDBJ whole genome shotgun (WGS) entry which is preliminary data.</text>
</comment>
<dbReference type="Pfam" id="PF13546">
    <property type="entry name" value="DDE_5"/>
    <property type="match status" value="1"/>
</dbReference>
<dbReference type="NCBIfam" id="NF033540">
    <property type="entry name" value="transpos_IS701"/>
    <property type="match status" value="1"/>
</dbReference>
<dbReference type="InterPro" id="IPR012337">
    <property type="entry name" value="RNaseH-like_sf"/>
</dbReference>
<name>A0ABT4J8F2_9RHOB</name>
<dbReference type="EMBL" id="JAPTYD010000037">
    <property type="protein sequence ID" value="MCZ0963411.1"/>
    <property type="molecule type" value="Genomic_DNA"/>
</dbReference>
<organism evidence="2 3">
    <name type="scientific">Paracoccus benzoatiresistens</name>
    <dbReference type="NCBI Taxonomy" id="2997341"/>
    <lineage>
        <taxon>Bacteria</taxon>
        <taxon>Pseudomonadati</taxon>
        <taxon>Pseudomonadota</taxon>
        <taxon>Alphaproteobacteria</taxon>
        <taxon>Rhodobacterales</taxon>
        <taxon>Paracoccaceae</taxon>
        <taxon>Paracoccus</taxon>
    </lineage>
</organism>
<keyword evidence="3" id="KW-1185">Reference proteome</keyword>
<accession>A0ABT4J8F2</accession>
<dbReference type="PANTHER" id="PTHR33627">
    <property type="entry name" value="TRANSPOSASE"/>
    <property type="match status" value="1"/>
</dbReference>
<proteinExistence type="predicted"/>
<sequence length="396" mass="44208">MSVADWTGTLINWQAALKDLREIIAPAFGRREQHQSANAFIDGVLSGAERKTGWMLAEEAGFERPYRIQSLLGRSSWSADELCRLVRCYAIEALGDPDGVLVVDETGFLKKGTASAGVARQYSGTAGRIENCQIGVFAAYASRFGHALVDRRLYLPRVWADDAARRAKAHVPEEVEFATKPVMAREMIAGLLDEGIPCRFVLADAVYGSDRQFRRMLETREQSYVLAVRSTHMVRFFQDEMLIQTDPATLFAALDADMWQRSPAGEGAKGPRLYDWARLPLGTARENGFDRWMLARRSRHDPEAVAYYFAFAPAETPLAELAAAAGLRWTIEECFLRAKDDLGLDHCEARSWHGWHRHMSLVMAGAAFLARLTAEQRRDGWGKPNKTSPVLQLGAA</sequence>
<reference evidence="2" key="1">
    <citation type="submission" date="2022-12" db="EMBL/GenBank/DDBJ databases">
        <title>Paracoccus sp. EF6 isolated from a lake water.</title>
        <authorList>
            <person name="Liu H."/>
        </authorList>
    </citation>
    <scope>NUCLEOTIDE SEQUENCE</scope>
    <source>
        <strain evidence="2">EF6</strain>
    </source>
</reference>
<dbReference type="SUPFAM" id="SSF53098">
    <property type="entry name" value="Ribonuclease H-like"/>
    <property type="match status" value="1"/>
</dbReference>
<protein>
    <submittedName>
        <fullName evidence="2">IS701 family transposase</fullName>
    </submittedName>
</protein>